<evidence type="ECO:0000256" key="3">
    <source>
        <dbReference type="ARBA" id="ARBA00011599"/>
    </source>
</evidence>
<dbReference type="PANTHER" id="PTHR33370:SF1">
    <property type="entry name" value="TRANSLATION INITIATION FACTOR IF-1, CHLOROPLASTIC"/>
    <property type="match status" value="1"/>
</dbReference>
<dbReference type="GO" id="GO:0003723">
    <property type="term" value="F:RNA binding"/>
    <property type="evidence" value="ECO:0007669"/>
    <property type="project" value="InterPro"/>
</dbReference>
<protein>
    <submittedName>
        <fullName evidence="9">Translation initiation factor IF-1, putative</fullName>
    </submittedName>
</protein>
<evidence type="ECO:0000256" key="7">
    <source>
        <dbReference type="SAM" id="Phobius"/>
    </source>
</evidence>
<evidence type="ECO:0000256" key="4">
    <source>
        <dbReference type="ARBA" id="ARBA00022540"/>
    </source>
</evidence>
<dbReference type="Proteomes" id="UP000507163">
    <property type="component" value="Chromosome 13"/>
</dbReference>
<organism evidence="9 10">
    <name type="scientific">Plasmodium chabaudi chabaudi</name>
    <dbReference type="NCBI Taxonomy" id="31271"/>
    <lineage>
        <taxon>Eukaryota</taxon>
        <taxon>Sar</taxon>
        <taxon>Alveolata</taxon>
        <taxon>Apicomplexa</taxon>
        <taxon>Aconoidasida</taxon>
        <taxon>Haemosporida</taxon>
        <taxon>Plasmodiidae</taxon>
        <taxon>Plasmodium</taxon>
        <taxon>Plasmodium (Vinckeia)</taxon>
    </lineage>
</organism>
<evidence type="ECO:0000256" key="6">
    <source>
        <dbReference type="PROSITE-ProRule" id="PRU00181"/>
    </source>
</evidence>
<evidence type="ECO:0000313" key="10">
    <source>
        <dbReference type="Proteomes" id="UP000507163"/>
    </source>
</evidence>
<dbReference type="GO" id="GO:0043022">
    <property type="term" value="F:ribosome binding"/>
    <property type="evidence" value="ECO:0007669"/>
    <property type="project" value="TreeGrafter"/>
</dbReference>
<evidence type="ECO:0000256" key="5">
    <source>
        <dbReference type="ARBA" id="ARBA00022917"/>
    </source>
</evidence>
<sequence>MHCNFIFMIYFLCLFYLIYLTNVVSLKKNFFINNVGKLDTCLTPSVGGLNKRKLSLCDKKGQLIKRFILKDNNLKNGIIKKKKENDVIEMNGIVEECLANTNFVVSIQNGEKFLCFISGKLRVNKVKINLGDTVKIQIHKLNFEQRRGKIVYRYLQQTPMKRKSATTPHAAYHIIFPPFYEQQIIFEACIKVIEIKDN</sequence>
<keyword evidence="7" id="KW-0812">Transmembrane</keyword>
<evidence type="ECO:0000313" key="9">
    <source>
        <dbReference type="EMBL" id="SCM05067.1"/>
    </source>
</evidence>
<feature type="transmembrane region" description="Helical" evidence="7">
    <location>
        <begin position="6"/>
        <end position="24"/>
    </location>
</feature>
<dbReference type="GO" id="GO:0003743">
    <property type="term" value="F:translation initiation factor activity"/>
    <property type="evidence" value="ECO:0007669"/>
    <property type="project" value="UniProtKB-UniRule"/>
</dbReference>
<proteinExistence type="inferred from homology"/>
<reference evidence="9 10" key="1">
    <citation type="submission" date="2016-08" db="EMBL/GenBank/DDBJ databases">
        <authorList>
            <consortium name="Pathogen Informatics"/>
        </authorList>
    </citation>
    <scope>NUCLEOTIDE SEQUENCE [LARGE SCALE GENOMIC DNA]</scope>
    <source>
        <strain evidence="9 10">AJ</strain>
    </source>
</reference>
<dbReference type="InterPro" id="IPR006196">
    <property type="entry name" value="RNA-binding_domain_S1_IF1"/>
</dbReference>
<keyword evidence="7" id="KW-0472">Membrane</keyword>
<evidence type="ECO:0000256" key="2">
    <source>
        <dbReference type="ARBA" id="ARBA00010939"/>
    </source>
</evidence>
<comment type="function">
    <text evidence="1">One of the essential components for the initiation of protein synthesis. Stabilizes the binding of IF-2 and IF-3 on the 30S subunit to which N-formylmethionyl-tRNA(fMet) subsequently binds. Helps modulate mRNA selection, yielding the 30S pre-initiation complex (PIC). Upon addition of the 50S ribosomal subunit IF-1, IF-2 and IF-3 are released leaving the mature 70S translation initiation complex.</text>
</comment>
<name>A0A1C6XLC9_PLACU</name>
<feature type="domain" description="S1-like" evidence="8">
    <location>
        <begin position="78"/>
        <end position="155"/>
    </location>
</feature>
<dbReference type="SUPFAM" id="SSF50249">
    <property type="entry name" value="Nucleic acid-binding proteins"/>
    <property type="match status" value="1"/>
</dbReference>
<keyword evidence="7" id="KW-1133">Transmembrane helix</keyword>
<dbReference type="Pfam" id="PF01176">
    <property type="entry name" value="eIF-1a"/>
    <property type="match status" value="1"/>
</dbReference>
<dbReference type="PANTHER" id="PTHR33370">
    <property type="entry name" value="TRANSLATION INITIATION FACTOR IF-1, CHLOROPLASTIC"/>
    <property type="match status" value="1"/>
</dbReference>
<comment type="subunit">
    <text evidence="3">Component of the 30S ribosomal translation pre-initiation complex which assembles on the 30S ribosome in the order IF-2 and IF-3, IF-1 and N-formylmethionyl-tRNA(fMet); mRNA recruitment can occur at any time during PIC assembly.</text>
</comment>
<comment type="similarity">
    <text evidence="2">Belongs to the IF-1 family.</text>
</comment>
<evidence type="ECO:0000259" key="8">
    <source>
        <dbReference type="PROSITE" id="PS50832"/>
    </source>
</evidence>
<keyword evidence="5 6" id="KW-0648">Protein biosynthesis</keyword>
<dbReference type="PROSITE" id="PS50832">
    <property type="entry name" value="S1_IF1_TYPE"/>
    <property type="match status" value="1"/>
</dbReference>
<evidence type="ECO:0000256" key="1">
    <source>
        <dbReference type="ARBA" id="ARBA00003935"/>
    </source>
</evidence>
<dbReference type="GO" id="GO:0005829">
    <property type="term" value="C:cytosol"/>
    <property type="evidence" value="ECO:0007669"/>
    <property type="project" value="TreeGrafter"/>
</dbReference>
<dbReference type="AlphaFoldDB" id="A0A1C6XLC9"/>
<accession>A0A1C6XLC9</accession>
<dbReference type="EMBL" id="LT608179">
    <property type="protein sequence ID" value="SCM05067.1"/>
    <property type="molecule type" value="Genomic_DNA"/>
</dbReference>
<gene>
    <name evidence="9" type="primary">IF1</name>
    <name evidence="9" type="ORF">PCHAJ_000385200</name>
</gene>
<dbReference type="InterPro" id="IPR004368">
    <property type="entry name" value="TIF_IF1"/>
</dbReference>
<dbReference type="Gene3D" id="2.40.50.140">
    <property type="entry name" value="Nucleic acid-binding proteins"/>
    <property type="match status" value="1"/>
</dbReference>
<dbReference type="InterPro" id="IPR012340">
    <property type="entry name" value="NA-bd_OB-fold"/>
</dbReference>
<keyword evidence="4 6" id="KW-0396">Initiation factor</keyword>